<dbReference type="CDD" id="cd00130">
    <property type="entry name" value="PAS"/>
    <property type="match status" value="1"/>
</dbReference>
<keyword evidence="8" id="KW-0472">Membrane</keyword>
<dbReference type="SUPFAM" id="SSF55785">
    <property type="entry name" value="PYP-like sensor domain (PAS domain)"/>
    <property type="match status" value="1"/>
</dbReference>
<dbReference type="InterPro" id="IPR000014">
    <property type="entry name" value="PAS"/>
</dbReference>
<dbReference type="Pfam" id="PF02518">
    <property type="entry name" value="HATPase_c"/>
    <property type="match status" value="1"/>
</dbReference>
<dbReference type="NCBIfam" id="TIGR00229">
    <property type="entry name" value="sensory_box"/>
    <property type="match status" value="1"/>
</dbReference>
<gene>
    <name evidence="14" type="ORF">CP965_11475</name>
</gene>
<dbReference type="InterPro" id="IPR003660">
    <property type="entry name" value="HAMP_dom"/>
</dbReference>
<evidence type="ECO:0000256" key="6">
    <source>
        <dbReference type="ARBA" id="ARBA00022777"/>
    </source>
</evidence>
<dbReference type="EMBL" id="NXIE01000005">
    <property type="protein sequence ID" value="RXK11795.1"/>
    <property type="molecule type" value="Genomic_DNA"/>
</dbReference>
<dbReference type="InterPro" id="IPR000700">
    <property type="entry name" value="PAS-assoc_C"/>
</dbReference>
<dbReference type="SMART" id="SM00387">
    <property type="entry name" value="HATPase_c"/>
    <property type="match status" value="1"/>
</dbReference>
<dbReference type="SMART" id="SM00388">
    <property type="entry name" value="HisKA"/>
    <property type="match status" value="1"/>
</dbReference>
<dbReference type="AlphaFoldDB" id="A0A4Q1ARW7"/>
<dbReference type="InterPro" id="IPR036890">
    <property type="entry name" value="HATPase_C_sf"/>
</dbReference>
<evidence type="ECO:0000256" key="8">
    <source>
        <dbReference type="SAM" id="Phobius"/>
    </source>
</evidence>
<dbReference type="PROSITE" id="PS50112">
    <property type="entry name" value="PAS"/>
    <property type="match status" value="1"/>
</dbReference>
<evidence type="ECO:0000256" key="4">
    <source>
        <dbReference type="ARBA" id="ARBA00022553"/>
    </source>
</evidence>
<dbReference type="InterPro" id="IPR035965">
    <property type="entry name" value="PAS-like_dom_sf"/>
</dbReference>
<protein>
    <recommendedName>
        <fullName evidence="3">histidine kinase</fullName>
        <ecNumber evidence="3">2.7.13.3</ecNumber>
    </recommendedName>
</protein>
<dbReference type="CDD" id="cd17546">
    <property type="entry name" value="REC_hyHK_CKI1_RcsC-like"/>
    <property type="match status" value="1"/>
</dbReference>
<dbReference type="Proteomes" id="UP000289718">
    <property type="component" value="Unassembled WGS sequence"/>
</dbReference>
<evidence type="ECO:0000256" key="3">
    <source>
        <dbReference type="ARBA" id="ARBA00012438"/>
    </source>
</evidence>
<dbReference type="GO" id="GO:0000155">
    <property type="term" value="F:phosphorelay sensor kinase activity"/>
    <property type="evidence" value="ECO:0007669"/>
    <property type="project" value="InterPro"/>
</dbReference>
<dbReference type="SUPFAM" id="SSF55874">
    <property type="entry name" value="ATPase domain of HSP90 chaperone/DNA topoisomerase II/histidine kinase"/>
    <property type="match status" value="1"/>
</dbReference>
<feature type="transmembrane region" description="Helical" evidence="8">
    <location>
        <begin position="6"/>
        <end position="25"/>
    </location>
</feature>
<evidence type="ECO:0000313" key="15">
    <source>
        <dbReference type="Proteomes" id="UP000289718"/>
    </source>
</evidence>
<evidence type="ECO:0000256" key="2">
    <source>
        <dbReference type="ARBA" id="ARBA00004370"/>
    </source>
</evidence>
<dbReference type="PROSITE" id="PS50885">
    <property type="entry name" value="HAMP"/>
    <property type="match status" value="1"/>
</dbReference>
<dbReference type="RefSeq" id="WP_129062248.1">
    <property type="nucleotide sequence ID" value="NZ_NXIE01000005.1"/>
</dbReference>
<dbReference type="InterPro" id="IPR003594">
    <property type="entry name" value="HATPase_dom"/>
</dbReference>
<evidence type="ECO:0000256" key="7">
    <source>
        <dbReference type="PROSITE-ProRule" id="PRU00169"/>
    </source>
</evidence>
<dbReference type="Gene3D" id="3.30.565.10">
    <property type="entry name" value="Histidine kinase-like ATPase, C-terminal domain"/>
    <property type="match status" value="1"/>
</dbReference>
<evidence type="ECO:0000259" key="13">
    <source>
        <dbReference type="PROSITE" id="PS50885"/>
    </source>
</evidence>
<dbReference type="FunFam" id="3.30.565.10:FF:000010">
    <property type="entry name" value="Sensor histidine kinase RcsC"/>
    <property type="match status" value="1"/>
</dbReference>
<evidence type="ECO:0000313" key="14">
    <source>
        <dbReference type="EMBL" id="RXK11795.1"/>
    </source>
</evidence>
<dbReference type="SMART" id="SM00091">
    <property type="entry name" value="PAS"/>
    <property type="match status" value="1"/>
</dbReference>
<dbReference type="InterPro" id="IPR003661">
    <property type="entry name" value="HisK_dim/P_dom"/>
</dbReference>
<dbReference type="PANTHER" id="PTHR43047">
    <property type="entry name" value="TWO-COMPONENT HISTIDINE PROTEIN KINASE"/>
    <property type="match status" value="1"/>
</dbReference>
<proteinExistence type="predicted"/>
<sequence length="875" mass="100566">MKLKQLFILLLIINSLALISVVFILSEYQKAVNQLEDAYKMQHRSLILADELRQSSDDLTRMARSYVLTGNEMFKEQFLTVLDIRNGKKPRPKYYNRIFWDFYTLDGSNPKLDGAKIPLRTLMKQAGFQDEELELLYTSQQESDDLTYLETKAMNAIKGIFQDKDGNYTIKKEPDFKLARQIMYGKQYHKAKIAIMKPLNEFYKAFESRTQKRVNESHQTVKNMETYLSLSVLFLIVLFVFSFVFIILHRIIHPIEILNKGMLKLSKNNMDIDLPQKVFMDEVSEMIAAVEVFKDNAIQLMESQKQNERLLDLAGEGIFGLDAKGRFIFVNPTASEILGYKSKELIGEYLNKTIGKHLFKKGAQQKERLMLIQKEEQSFLSKTGQLFPIDYVSTPIYTSNSTVLEGSVVVFSDITKRKEYENQLKKATLEAQNANRTKSIFLTNMSHELRTPLNAILGFTNILKKSKNIEKLEKQNIDTIYSSGQHLLSLINEILEFAKIEAGKIIINSNDFNLFKFLDEIRLMFTSKCEAKGLEFSLNIHKSVPKYIRCDEKRLRQILINILGNALKFTQKGFISTHIKANKERLYVEVCDTGIGMSKESIEVIFKPFEQIEEKKHKHDGTGLGLAITKELIEKMKGEIKVQSKVNCGSTFNFNIEIQKIDSLEDEEKIEETIVKIRNDKKLKVLVADDIKANRDLLTQLLSSYGIDTVQASDGQEVLKCIKESTFDLIFMDILMPNLDGLETTKILKKQDSTKDIPIIVISANVFEEDKQKVLDSKADSFLPKPFEEKDILNSLKKFLDIEFENEKTIEETIVLEKDLAIKIDEFAIKLDADAILKTLEDNQITGFTKDAIITLVNQFKFNKISEICSSLYKS</sequence>
<keyword evidence="6 14" id="KW-0418">Kinase</keyword>
<dbReference type="PANTHER" id="PTHR43047:SF72">
    <property type="entry name" value="OSMOSENSING HISTIDINE PROTEIN KINASE SLN1"/>
    <property type="match status" value="1"/>
</dbReference>
<feature type="domain" description="Histidine kinase" evidence="9">
    <location>
        <begin position="444"/>
        <end position="660"/>
    </location>
</feature>
<accession>A0A4Q1ARW7</accession>
<dbReference type="InterPro" id="IPR001789">
    <property type="entry name" value="Sig_transdc_resp-reg_receiver"/>
</dbReference>
<keyword evidence="15" id="KW-1185">Reference proteome</keyword>
<dbReference type="Pfam" id="PF00072">
    <property type="entry name" value="Response_reg"/>
    <property type="match status" value="1"/>
</dbReference>
<keyword evidence="4 7" id="KW-0597">Phosphoprotein</keyword>
<evidence type="ECO:0000259" key="12">
    <source>
        <dbReference type="PROSITE" id="PS50113"/>
    </source>
</evidence>
<dbReference type="SUPFAM" id="SSF47384">
    <property type="entry name" value="Homodimeric domain of signal transducing histidine kinase"/>
    <property type="match status" value="1"/>
</dbReference>
<dbReference type="InterPro" id="IPR011006">
    <property type="entry name" value="CheY-like_superfamily"/>
</dbReference>
<evidence type="ECO:0000259" key="11">
    <source>
        <dbReference type="PROSITE" id="PS50112"/>
    </source>
</evidence>
<dbReference type="Gene3D" id="3.40.50.2300">
    <property type="match status" value="1"/>
</dbReference>
<dbReference type="SMART" id="SM00448">
    <property type="entry name" value="REC"/>
    <property type="match status" value="1"/>
</dbReference>
<feature type="domain" description="PAC" evidence="12">
    <location>
        <begin position="373"/>
        <end position="426"/>
    </location>
</feature>
<keyword evidence="8" id="KW-1133">Transmembrane helix</keyword>
<dbReference type="PRINTS" id="PR00344">
    <property type="entry name" value="BCTRLSENSOR"/>
</dbReference>
<evidence type="ECO:0000259" key="10">
    <source>
        <dbReference type="PROSITE" id="PS50110"/>
    </source>
</evidence>
<comment type="catalytic activity">
    <reaction evidence="1">
        <text>ATP + protein L-histidine = ADP + protein N-phospho-L-histidine.</text>
        <dbReference type="EC" id="2.7.13.3"/>
    </reaction>
</comment>
<dbReference type="InterPro" id="IPR005467">
    <property type="entry name" value="His_kinase_dom"/>
</dbReference>
<dbReference type="OrthoDB" id="5378360at2"/>
<feature type="modified residue" description="4-aspartylphosphate" evidence="7">
    <location>
        <position position="733"/>
    </location>
</feature>
<organism evidence="14 15">
    <name type="scientific">Halarcobacter mediterraneus</name>
    <dbReference type="NCBI Taxonomy" id="2023153"/>
    <lineage>
        <taxon>Bacteria</taxon>
        <taxon>Pseudomonadati</taxon>
        <taxon>Campylobacterota</taxon>
        <taxon>Epsilonproteobacteria</taxon>
        <taxon>Campylobacterales</taxon>
        <taxon>Arcobacteraceae</taxon>
        <taxon>Halarcobacter</taxon>
    </lineage>
</organism>
<reference evidence="14 15" key="1">
    <citation type="submission" date="2017-09" db="EMBL/GenBank/DDBJ databases">
        <title>Genomics of the genus Arcobacter.</title>
        <authorList>
            <person name="Perez-Cataluna A."/>
            <person name="Figueras M.J."/>
            <person name="Salas-Masso N."/>
        </authorList>
    </citation>
    <scope>NUCLEOTIDE SEQUENCE [LARGE SCALE GENOMIC DNA]</scope>
    <source>
        <strain evidence="14 15">F156-34</strain>
    </source>
</reference>
<dbReference type="Gene3D" id="1.10.287.130">
    <property type="match status" value="1"/>
</dbReference>
<dbReference type="PROSITE" id="PS50110">
    <property type="entry name" value="RESPONSE_REGULATORY"/>
    <property type="match status" value="1"/>
</dbReference>
<dbReference type="GO" id="GO:0005886">
    <property type="term" value="C:plasma membrane"/>
    <property type="evidence" value="ECO:0007669"/>
    <property type="project" value="TreeGrafter"/>
</dbReference>
<keyword evidence="8" id="KW-0812">Transmembrane</keyword>
<dbReference type="Pfam" id="PF13426">
    <property type="entry name" value="PAS_9"/>
    <property type="match status" value="1"/>
</dbReference>
<evidence type="ECO:0000256" key="5">
    <source>
        <dbReference type="ARBA" id="ARBA00022679"/>
    </source>
</evidence>
<dbReference type="InterPro" id="IPR036097">
    <property type="entry name" value="HisK_dim/P_sf"/>
</dbReference>
<feature type="domain" description="Response regulatory" evidence="10">
    <location>
        <begin position="684"/>
        <end position="800"/>
    </location>
</feature>
<dbReference type="GO" id="GO:0009927">
    <property type="term" value="F:histidine phosphotransfer kinase activity"/>
    <property type="evidence" value="ECO:0007669"/>
    <property type="project" value="TreeGrafter"/>
</dbReference>
<dbReference type="Gene3D" id="3.30.450.20">
    <property type="entry name" value="PAS domain"/>
    <property type="match status" value="1"/>
</dbReference>
<dbReference type="InterPro" id="IPR004358">
    <property type="entry name" value="Sig_transdc_His_kin-like_C"/>
</dbReference>
<evidence type="ECO:0000259" key="9">
    <source>
        <dbReference type="PROSITE" id="PS50109"/>
    </source>
</evidence>
<dbReference type="SUPFAM" id="SSF52172">
    <property type="entry name" value="CheY-like"/>
    <property type="match status" value="1"/>
</dbReference>
<comment type="subcellular location">
    <subcellularLocation>
        <location evidence="2">Membrane</location>
    </subcellularLocation>
</comment>
<dbReference type="Gene3D" id="6.10.340.10">
    <property type="match status" value="1"/>
</dbReference>
<keyword evidence="5" id="KW-0808">Transferase</keyword>
<feature type="transmembrane region" description="Helical" evidence="8">
    <location>
        <begin position="227"/>
        <end position="248"/>
    </location>
</feature>
<dbReference type="CDD" id="cd16922">
    <property type="entry name" value="HATPase_EvgS-ArcB-TorS-like"/>
    <property type="match status" value="1"/>
</dbReference>
<name>A0A4Q1ARW7_9BACT</name>
<feature type="domain" description="PAS" evidence="11">
    <location>
        <begin position="303"/>
        <end position="348"/>
    </location>
</feature>
<dbReference type="Pfam" id="PF00512">
    <property type="entry name" value="HisKA"/>
    <property type="match status" value="1"/>
</dbReference>
<dbReference type="PROSITE" id="PS50113">
    <property type="entry name" value="PAC"/>
    <property type="match status" value="1"/>
</dbReference>
<dbReference type="EC" id="2.7.13.3" evidence="3"/>
<comment type="caution">
    <text evidence="14">The sequence shown here is derived from an EMBL/GenBank/DDBJ whole genome shotgun (WGS) entry which is preliminary data.</text>
</comment>
<feature type="domain" description="HAMP" evidence="13">
    <location>
        <begin position="249"/>
        <end position="302"/>
    </location>
</feature>
<evidence type="ECO:0000256" key="1">
    <source>
        <dbReference type="ARBA" id="ARBA00000085"/>
    </source>
</evidence>
<dbReference type="CDD" id="cd00082">
    <property type="entry name" value="HisKA"/>
    <property type="match status" value="1"/>
</dbReference>
<dbReference type="PROSITE" id="PS50109">
    <property type="entry name" value="HIS_KIN"/>
    <property type="match status" value="1"/>
</dbReference>